<comment type="caution">
    <text evidence="3">The sequence shown here is derived from an EMBL/GenBank/DDBJ whole genome shotgun (WGS) entry which is preliminary data.</text>
</comment>
<dbReference type="InterPro" id="IPR006016">
    <property type="entry name" value="UspA"/>
</dbReference>
<dbReference type="Proteomes" id="UP000093080">
    <property type="component" value="Unassembled WGS sequence"/>
</dbReference>
<dbReference type="PANTHER" id="PTHR46268:SF6">
    <property type="entry name" value="UNIVERSAL STRESS PROTEIN UP12"/>
    <property type="match status" value="1"/>
</dbReference>
<dbReference type="EMBL" id="MAGO01000002">
    <property type="protein sequence ID" value="OCC16147.1"/>
    <property type="molecule type" value="Genomic_DNA"/>
</dbReference>
<dbReference type="CDD" id="cd00293">
    <property type="entry name" value="USP-like"/>
    <property type="match status" value="2"/>
</dbReference>
<reference evidence="3 4" key="1">
    <citation type="submission" date="2016-06" db="EMBL/GenBank/DDBJ databases">
        <title>Respiratory ammonification of nitrate coupled to the oxidation of elemental sulfur in deep-sea autotrophic thermophilic bacteria.</title>
        <authorList>
            <person name="Slobodkina G.B."/>
            <person name="Mardanov A.V."/>
            <person name="Ravin N.V."/>
            <person name="Frolova A.A."/>
            <person name="Viryasiv M.B."/>
            <person name="Chernyh N.A."/>
            <person name="Bonch-Osmolovskaya E.A."/>
            <person name="Slobodkin A.I."/>
        </authorList>
    </citation>
    <scope>NUCLEOTIDE SEQUENCE [LARGE SCALE GENOMIC DNA]</scope>
    <source>
        <strain evidence="3 4">S69</strain>
    </source>
</reference>
<name>A0A1B9F883_9BACT</name>
<evidence type="ECO:0000256" key="1">
    <source>
        <dbReference type="ARBA" id="ARBA00008791"/>
    </source>
</evidence>
<evidence type="ECO:0000259" key="2">
    <source>
        <dbReference type="Pfam" id="PF00582"/>
    </source>
</evidence>
<dbReference type="InterPro" id="IPR006015">
    <property type="entry name" value="Universal_stress_UspA"/>
</dbReference>
<keyword evidence="4" id="KW-1185">Reference proteome</keyword>
<dbReference type="PRINTS" id="PR01438">
    <property type="entry name" value="UNVRSLSTRESS"/>
</dbReference>
<evidence type="ECO:0000313" key="4">
    <source>
        <dbReference type="Proteomes" id="UP000093080"/>
    </source>
</evidence>
<dbReference type="Pfam" id="PF00582">
    <property type="entry name" value="Usp"/>
    <property type="match status" value="2"/>
</dbReference>
<feature type="domain" description="UspA" evidence="2">
    <location>
        <begin position="59"/>
        <end position="147"/>
    </location>
</feature>
<protein>
    <submittedName>
        <fullName evidence="3">Universal stress protein</fullName>
    </submittedName>
</protein>
<proteinExistence type="inferred from homology"/>
<dbReference type="AlphaFoldDB" id="A0A1B9F883"/>
<dbReference type="PANTHER" id="PTHR46268">
    <property type="entry name" value="STRESS RESPONSE PROTEIN NHAX"/>
    <property type="match status" value="1"/>
</dbReference>
<dbReference type="STRING" id="1156395.DBT_0609"/>
<comment type="similarity">
    <text evidence="1">Belongs to the universal stress protein A family.</text>
</comment>
<evidence type="ECO:0000313" key="3">
    <source>
        <dbReference type="EMBL" id="OCC16147.1"/>
    </source>
</evidence>
<dbReference type="Gene3D" id="3.40.50.620">
    <property type="entry name" value="HUPs"/>
    <property type="match status" value="2"/>
</dbReference>
<dbReference type="SUPFAM" id="SSF52402">
    <property type="entry name" value="Adenine nucleotide alpha hydrolases-like"/>
    <property type="match status" value="2"/>
</dbReference>
<organism evidence="3 4">
    <name type="scientific">Dissulfuribacter thermophilus</name>
    <dbReference type="NCBI Taxonomy" id="1156395"/>
    <lineage>
        <taxon>Bacteria</taxon>
        <taxon>Pseudomonadati</taxon>
        <taxon>Thermodesulfobacteriota</taxon>
        <taxon>Dissulfuribacteria</taxon>
        <taxon>Dissulfuribacterales</taxon>
        <taxon>Dissulfuribacteraceae</taxon>
        <taxon>Dissulfuribacter</taxon>
    </lineage>
</organism>
<sequence length="308" mass="33653">MKFLLPVDVKKPSYRVAGLVGCLAANLGQRLDSITILTVMAGSYLTSHIKNIDIRADRLLNSDLIKDLRKQHIEKEVLPILHEIKEKLVSAGASSPIDEKIEDGDPVERITQVAKEGGYTQIFLERRGVSTAQEIFLGSVSAGLLHKDIGCSIYLIGKKMAEQGTCSVKKCLIPLDGSVHSDKALKEASSMLSCCLDGIEMIHLFNVISLAHYPENIESGLLPEKEAEEILNNGKDILVKAGIPESLITTSYEYGVPAKNILQKAESEDVDLIFMGRRGRGAIQEFFMGSVSHELIHKCSNPTVALVS</sequence>
<dbReference type="RefSeq" id="WP_067616228.1">
    <property type="nucleotide sequence ID" value="NZ_MAGO01000002.1"/>
</dbReference>
<dbReference type="InterPro" id="IPR014729">
    <property type="entry name" value="Rossmann-like_a/b/a_fold"/>
</dbReference>
<dbReference type="OrthoDB" id="5430193at2"/>
<gene>
    <name evidence="3" type="ORF">DBT_0609</name>
</gene>
<accession>A0A1B9F883</accession>
<feature type="domain" description="UspA" evidence="2">
    <location>
        <begin position="169"/>
        <end position="304"/>
    </location>
</feature>